<dbReference type="RefSeq" id="WP_121923501.1">
    <property type="nucleotide sequence ID" value="NZ_REFO01000013.1"/>
</dbReference>
<comment type="caution">
    <text evidence="1">The sequence shown here is derived from an EMBL/GenBank/DDBJ whole genome shotgun (WGS) entry which is preliminary data.</text>
</comment>
<proteinExistence type="predicted"/>
<evidence type="ECO:0008006" key="3">
    <source>
        <dbReference type="Google" id="ProtNLM"/>
    </source>
</evidence>
<evidence type="ECO:0000313" key="2">
    <source>
        <dbReference type="Proteomes" id="UP000280842"/>
    </source>
</evidence>
<organism evidence="1 2">
    <name type="scientific">Hydrogenothermus marinus</name>
    <dbReference type="NCBI Taxonomy" id="133270"/>
    <lineage>
        <taxon>Bacteria</taxon>
        <taxon>Pseudomonadati</taxon>
        <taxon>Aquificota</taxon>
        <taxon>Aquificia</taxon>
        <taxon>Aquificales</taxon>
        <taxon>Hydrogenothermaceae</taxon>
        <taxon>Hydrogenothermus</taxon>
    </lineage>
</organism>
<sequence length="72" mass="9019">MKTEEYKIDLEKLSEEARKSLIDFYEYLIDKYKKEEKKIKLIKLFENIEGVLPENYKFNREEIHDRESFHRF</sequence>
<reference evidence="1 2" key="1">
    <citation type="submission" date="2018-10" db="EMBL/GenBank/DDBJ databases">
        <title>Genomic Encyclopedia of Archaeal and Bacterial Type Strains, Phase II (KMG-II): from individual species to whole genera.</title>
        <authorList>
            <person name="Goeker M."/>
        </authorList>
    </citation>
    <scope>NUCLEOTIDE SEQUENCE [LARGE SCALE GENOMIC DNA]</scope>
    <source>
        <strain evidence="1 2">VM1</strain>
    </source>
</reference>
<dbReference type="EMBL" id="REFO01000013">
    <property type="protein sequence ID" value="RMA93330.1"/>
    <property type="molecule type" value="Genomic_DNA"/>
</dbReference>
<gene>
    <name evidence="1" type="ORF">CLV39_1395</name>
</gene>
<name>A0A3M0B7D6_9AQUI</name>
<dbReference type="AlphaFoldDB" id="A0A3M0B7D6"/>
<accession>A0A3M0B7D6</accession>
<protein>
    <recommendedName>
        <fullName evidence="3">DUF2281 domain-containing protein</fullName>
    </recommendedName>
</protein>
<dbReference type="Proteomes" id="UP000280842">
    <property type="component" value="Unassembled WGS sequence"/>
</dbReference>
<keyword evidence="2" id="KW-1185">Reference proteome</keyword>
<evidence type="ECO:0000313" key="1">
    <source>
        <dbReference type="EMBL" id="RMA93330.1"/>
    </source>
</evidence>